<gene>
    <name evidence="1" type="ORF">D3874_04615</name>
</gene>
<evidence type="ECO:0000313" key="2">
    <source>
        <dbReference type="Proteomes" id="UP000284605"/>
    </source>
</evidence>
<dbReference type="InterPro" id="IPR011990">
    <property type="entry name" value="TPR-like_helical_dom_sf"/>
</dbReference>
<keyword evidence="2" id="KW-1185">Reference proteome</keyword>
<dbReference type="SUPFAM" id="SSF48452">
    <property type="entry name" value="TPR-like"/>
    <property type="match status" value="2"/>
</dbReference>
<reference evidence="1 2" key="1">
    <citation type="submission" date="2018-09" db="EMBL/GenBank/DDBJ databases">
        <authorList>
            <person name="Zhu H."/>
        </authorList>
    </citation>
    <scope>NUCLEOTIDE SEQUENCE [LARGE SCALE GENOMIC DNA]</scope>
    <source>
        <strain evidence="1 2">K1W22B-8</strain>
    </source>
</reference>
<proteinExistence type="predicted"/>
<dbReference type="Gene3D" id="1.25.40.10">
    <property type="entry name" value="Tetratricopeptide repeat domain"/>
    <property type="match status" value="1"/>
</dbReference>
<evidence type="ECO:0000313" key="1">
    <source>
        <dbReference type="EMBL" id="RJF86394.1"/>
    </source>
</evidence>
<name>A0A418W8Y0_9PROT</name>
<accession>A0A418W8Y0</accession>
<organism evidence="1 2">
    <name type="scientific">Oleomonas cavernae</name>
    <dbReference type="NCBI Taxonomy" id="2320859"/>
    <lineage>
        <taxon>Bacteria</taxon>
        <taxon>Pseudomonadati</taxon>
        <taxon>Pseudomonadota</taxon>
        <taxon>Alphaproteobacteria</taxon>
        <taxon>Acetobacterales</taxon>
        <taxon>Acetobacteraceae</taxon>
        <taxon>Oleomonas</taxon>
    </lineage>
</organism>
<dbReference type="Proteomes" id="UP000284605">
    <property type="component" value="Unassembled WGS sequence"/>
</dbReference>
<comment type="caution">
    <text evidence="1">The sequence shown here is derived from an EMBL/GenBank/DDBJ whole genome shotgun (WGS) entry which is preliminary data.</text>
</comment>
<protein>
    <recommendedName>
        <fullName evidence="3">Tetratricopeptide repeat protein</fullName>
    </recommendedName>
</protein>
<sequence>MSEVAIDRIEDQVRAALSAAEDAEASPQERAEMLMEIAIGLQQRPKSPDALTAAVDLYDKALSICPAGEDLLRARIVARRGTALQAVPEEGTASLEQARKAFDQAIPVLAELGRPEEIAEAEMNLGVVIQNLAGAGRARITDAIAAYQRALRTFERRRFPTEFAILQNNLATAFLSIPMTDERAKMREALAVQAFEEGLKVVNLIDHPTEYAMLQNNLGNALQYASSSHAVENNLRALDAYDEALKVRSRADMPGEYANTIANKANCLWNLPDDPANPEHGNRANLLQARACYAEAREIFVAQGELQKARIVAEACEQVERELLAAPAANGGGITAVARTM</sequence>
<dbReference type="EMBL" id="QYUK01000011">
    <property type="protein sequence ID" value="RJF86394.1"/>
    <property type="molecule type" value="Genomic_DNA"/>
</dbReference>
<dbReference type="AlphaFoldDB" id="A0A418W8Y0"/>
<evidence type="ECO:0008006" key="3">
    <source>
        <dbReference type="Google" id="ProtNLM"/>
    </source>
</evidence>
<dbReference type="OrthoDB" id="506531at2"/>